<keyword evidence="2" id="KW-1185">Reference proteome</keyword>
<dbReference type="EMBL" id="CP012109">
    <property type="protein sequence ID" value="AKQ66555.1"/>
    <property type="molecule type" value="Genomic_DNA"/>
</dbReference>
<accession>A0A0H4WYY2</accession>
<dbReference type="Gene3D" id="2.60.120.260">
    <property type="entry name" value="Galactose-binding domain-like"/>
    <property type="match status" value="1"/>
</dbReference>
<name>A0A0H4WYY2_9BACT</name>
<dbReference type="AlphaFoldDB" id="A0A0H4WYY2"/>
<dbReference type="KEGG" id="mym:A176_003467"/>
<protein>
    <submittedName>
        <fullName evidence="1">Uncharacterized protein</fullName>
    </submittedName>
</protein>
<evidence type="ECO:0000313" key="2">
    <source>
        <dbReference type="Proteomes" id="UP000009026"/>
    </source>
</evidence>
<sequence length="168" mass="18028">MPAGCGGVVLRWRKPGAPIGISLRVYVAGGAKDLCLDGKPLVEQRTTLTPGPHVVSFQADAPGSAGFVLMKAELNPEISTASNPVAASSANGQWKASTRPPHDGWRHPGFFDSDFAPMVALPVPKPAPSSQEWLWEWLRKDVTGLGVETPAAMAWVRWSFHLDDKGFS</sequence>
<organism evidence="1 2">
    <name type="scientific">Pseudomyxococcus hansupus</name>
    <dbReference type="NCBI Taxonomy" id="1297742"/>
    <lineage>
        <taxon>Bacteria</taxon>
        <taxon>Pseudomonadati</taxon>
        <taxon>Myxococcota</taxon>
        <taxon>Myxococcia</taxon>
        <taxon>Myxococcales</taxon>
        <taxon>Cystobacterineae</taxon>
        <taxon>Myxococcaceae</taxon>
        <taxon>Pseudomyxococcus</taxon>
    </lineage>
</organism>
<dbReference type="Proteomes" id="UP000009026">
    <property type="component" value="Chromosome"/>
</dbReference>
<proteinExistence type="predicted"/>
<gene>
    <name evidence="1" type="ORF">A176_003467</name>
</gene>
<dbReference type="STRING" id="1297742.A176_003467"/>
<evidence type="ECO:0000313" key="1">
    <source>
        <dbReference type="EMBL" id="AKQ66555.1"/>
    </source>
</evidence>
<dbReference type="PATRIC" id="fig|1297742.4.peg.3498"/>
<reference evidence="1 2" key="1">
    <citation type="journal article" date="2016" name="PLoS ONE">
        <title>Complete Genome Sequence and Comparative Genomics of a Novel Myxobacterium Myxococcus hansupus.</title>
        <authorList>
            <person name="Sharma G."/>
            <person name="Narwani T."/>
            <person name="Subramanian S."/>
        </authorList>
    </citation>
    <scope>NUCLEOTIDE SEQUENCE [LARGE SCALE GENOMIC DNA]</scope>
    <source>
        <strain evidence="2">mixupus</strain>
    </source>
</reference>